<proteinExistence type="predicted"/>
<reference evidence="1" key="1">
    <citation type="submission" date="2020-06" db="EMBL/GenBank/DDBJ databases">
        <title>WGS assembly of Ceratodon purpureus strain R40.</title>
        <authorList>
            <person name="Carey S.B."/>
            <person name="Jenkins J."/>
            <person name="Shu S."/>
            <person name="Lovell J.T."/>
            <person name="Sreedasyam A."/>
            <person name="Maumus F."/>
            <person name="Tiley G.P."/>
            <person name="Fernandez-Pozo N."/>
            <person name="Barry K."/>
            <person name="Chen C."/>
            <person name="Wang M."/>
            <person name="Lipzen A."/>
            <person name="Daum C."/>
            <person name="Saski C.A."/>
            <person name="Payton A.C."/>
            <person name="Mcbreen J.C."/>
            <person name="Conrad R.E."/>
            <person name="Kollar L.M."/>
            <person name="Olsson S."/>
            <person name="Huttunen S."/>
            <person name="Landis J.B."/>
            <person name="Wickett N.J."/>
            <person name="Johnson M.G."/>
            <person name="Rensing S.A."/>
            <person name="Grimwood J."/>
            <person name="Schmutz J."/>
            <person name="Mcdaniel S.F."/>
        </authorList>
    </citation>
    <scope>NUCLEOTIDE SEQUENCE</scope>
    <source>
        <strain evidence="1">R40</strain>
    </source>
</reference>
<evidence type="ECO:0000313" key="1">
    <source>
        <dbReference type="EMBL" id="KAG0572553.1"/>
    </source>
</evidence>
<organism evidence="1 2">
    <name type="scientific">Ceratodon purpureus</name>
    <name type="common">Fire moss</name>
    <name type="synonym">Dicranum purpureum</name>
    <dbReference type="NCBI Taxonomy" id="3225"/>
    <lineage>
        <taxon>Eukaryota</taxon>
        <taxon>Viridiplantae</taxon>
        <taxon>Streptophyta</taxon>
        <taxon>Embryophyta</taxon>
        <taxon>Bryophyta</taxon>
        <taxon>Bryophytina</taxon>
        <taxon>Bryopsida</taxon>
        <taxon>Dicranidae</taxon>
        <taxon>Pseudoditrichales</taxon>
        <taxon>Ditrichaceae</taxon>
        <taxon>Ceratodon</taxon>
    </lineage>
</organism>
<dbReference type="AlphaFoldDB" id="A0A8T0HPK7"/>
<dbReference type="Proteomes" id="UP000822688">
    <property type="component" value="Chromosome V"/>
</dbReference>
<protein>
    <submittedName>
        <fullName evidence="1">Uncharacterized protein</fullName>
    </submittedName>
</protein>
<gene>
    <name evidence="1" type="ORF">KC19_VG105100</name>
</gene>
<comment type="caution">
    <text evidence="1">The sequence shown here is derived from an EMBL/GenBank/DDBJ whole genome shotgun (WGS) entry which is preliminary data.</text>
</comment>
<accession>A0A8T0HPK7</accession>
<sequence length="104" mass="11856">MGGALESTCFLSHPALICASRMVEAPEEVHSVPRRPRLMLSGGLFSSLTLHSLDLVVCLRHLRKSTRCRGDHGSCSREHLFSSPTFHLFELTAWWRHLRKFPRC</sequence>
<name>A0A8T0HPK7_CERPU</name>
<evidence type="ECO:0000313" key="2">
    <source>
        <dbReference type="Proteomes" id="UP000822688"/>
    </source>
</evidence>
<keyword evidence="2" id="KW-1185">Reference proteome</keyword>
<dbReference type="EMBL" id="CM026426">
    <property type="protein sequence ID" value="KAG0572553.1"/>
    <property type="molecule type" value="Genomic_DNA"/>
</dbReference>